<dbReference type="Proteomes" id="UP001307889">
    <property type="component" value="Chromosome 2"/>
</dbReference>
<dbReference type="Gene3D" id="1.20.144.10">
    <property type="entry name" value="Phosphatidic acid phosphatase type 2/haloperoxidase"/>
    <property type="match status" value="1"/>
</dbReference>
<comment type="subcellular location">
    <subcellularLocation>
        <location evidence="1">Membrane</location>
        <topology evidence="1">Multi-pass membrane protein</topology>
    </subcellularLocation>
</comment>
<dbReference type="SMART" id="SM00014">
    <property type="entry name" value="acidPPc"/>
    <property type="match status" value="1"/>
</dbReference>
<gene>
    <name evidence="9" type="ORF">NTJ_03018</name>
</gene>
<protein>
    <submittedName>
        <fullName evidence="9">AcidPPc</fullName>
    </submittedName>
</protein>
<feature type="transmembrane region" description="Helical" evidence="7">
    <location>
        <begin position="204"/>
        <end position="224"/>
    </location>
</feature>
<evidence type="ECO:0000256" key="2">
    <source>
        <dbReference type="ARBA" id="ARBA00008816"/>
    </source>
</evidence>
<feature type="transmembrane region" description="Helical" evidence="7">
    <location>
        <begin position="12"/>
        <end position="31"/>
    </location>
</feature>
<dbReference type="InterPro" id="IPR036938">
    <property type="entry name" value="PAP2/HPO_sf"/>
</dbReference>
<feature type="region of interest" description="Disordered" evidence="6">
    <location>
        <begin position="265"/>
        <end position="290"/>
    </location>
</feature>
<evidence type="ECO:0000313" key="10">
    <source>
        <dbReference type="Proteomes" id="UP001307889"/>
    </source>
</evidence>
<evidence type="ECO:0000256" key="5">
    <source>
        <dbReference type="ARBA" id="ARBA00023136"/>
    </source>
</evidence>
<sequence>MDSQKILQKVVTDFVILSAVALPILIFRLFVTPVKRGFFCDDESIRYPFKESTVPNIALYVVGLGLPLIVMGFTESLLARKSKEPYAPIYLFGIRIPLWAVKWYEMAGFFCFGAACSQLITDVGKYSIGRLRPHFFDVCDPDLDCTSTKYQYMYITDYTCRGQSSKKLREARLSFPSGHSSFSAYSMVYLAIYIQARIHWKKSYLLKHAAQLCCILISWGTALSRVNDNKHHWSDVTVGLLIGSITAIVTAKFLSTLFRKGNGTGAETTAKSSSSHQSIIDDKSRPTIEI</sequence>
<name>A0ABN7AH65_9HEMI</name>
<keyword evidence="3 7" id="KW-0812">Transmembrane</keyword>
<dbReference type="InterPro" id="IPR043216">
    <property type="entry name" value="PAP-like"/>
</dbReference>
<evidence type="ECO:0000259" key="8">
    <source>
        <dbReference type="SMART" id="SM00014"/>
    </source>
</evidence>
<evidence type="ECO:0000256" key="6">
    <source>
        <dbReference type="SAM" id="MobiDB-lite"/>
    </source>
</evidence>
<evidence type="ECO:0000256" key="4">
    <source>
        <dbReference type="ARBA" id="ARBA00022989"/>
    </source>
</evidence>
<comment type="similarity">
    <text evidence="2">Belongs to the PA-phosphatase related phosphoesterase family.</text>
</comment>
<feature type="transmembrane region" description="Helical" evidence="7">
    <location>
        <begin position="236"/>
        <end position="254"/>
    </location>
</feature>
<accession>A0ABN7AH65</accession>
<feature type="transmembrane region" description="Helical" evidence="7">
    <location>
        <begin position="99"/>
        <end position="120"/>
    </location>
</feature>
<feature type="domain" description="Phosphatidic acid phosphatase type 2/haloperoxidase" evidence="8">
    <location>
        <begin position="107"/>
        <end position="251"/>
    </location>
</feature>
<keyword evidence="5 7" id="KW-0472">Membrane</keyword>
<dbReference type="SUPFAM" id="SSF48317">
    <property type="entry name" value="Acid phosphatase/Vanadium-dependent haloperoxidase"/>
    <property type="match status" value="1"/>
</dbReference>
<keyword evidence="10" id="KW-1185">Reference proteome</keyword>
<proteinExistence type="inferred from homology"/>
<evidence type="ECO:0000313" key="9">
    <source>
        <dbReference type="EMBL" id="BES90210.1"/>
    </source>
</evidence>
<dbReference type="Pfam" id="PF01569">
    <property type="entry name" value="PAP2"/>
    <property type="match status" value="1"/>
</dbReference>
<keyword evidence="4 7" id="KW-1133">Transmembrane helix</keyword>
<evidence type="ECO:0000256" key="3">
    <source>
        <dbReference type="ARBA" id="ARBA00022692"/>
    </source>
</evidence>
<evidence type="ECO:0000256" key="1">
    <source>
        <dbReference type="ARBA" id="ARBA00004141"/>
    </source>
</evidence>
<dbReference type="InterPro" id="IPR000326">
    <property type="entry name" value="PAP2/HPO"/>
</dbReference>
<feature type="compositionally biased region" description="Basic and acidic residues" evidence="6">
    <location>
        <begin position="279"/>
        <end position="290"/>
    </location>
</feature>
<reference evidence="9 10" key="1">
    <citation type="submission" date="2023-09" db="EMBL/GenBank/DDBJ databases">
        <title>Nesidiocoris tenuis whole genome shotgun sequence.</title>
        <authorList>
            <person name="Shibata T."/>
            <person name="Shimoda M."/>
            <person name="Kobayashi T."/>
            <person name="Uehara T."/>
        </authorList>
    </citation>
    <scope>NUCLEOTIDE SEQUENCE [LARGE SCALE GENOMIC DNA]</scope>
    <source>
        <strain evidence="9 10">Japan</strain>
    </source>
</reference>
<evidence type="ECO:0000256" key="7">
    <source>
        <dbReference type="SAM" id="Phobius"/>
    </source>
</evidence>
<dbReference type="EMBL" id="AP028910">
    <property type="protein sequence ID" value="BES90210.1"/>
    <property type="molecule type" value="Genomic_DNA"/>
</dbReference>
<feature type="transmembrane region" description="Helical" evidence="7">
    <location>
        <begin position="57"/>
        <end position="78"/>
    </location>
</feature>
<dbReference type="CDD" id="cd03384">
    <property type="entry name" value="PAP2_wunen"/>
    <property type="match status" value="1"/>
</dbReference>
<feature type="compositionally biased region" description="Polar residues" evidence="6">
    <location>
        <begin position="265"/>
        <end position="278"/>
    </location>
</feature>
<organism evidence="9 10">
    <name type="scientific">Nesidiocoris tenuis</name>
    <dbReference type="NCBI Taxonomy" id="355587"/>
    <lineage>
        <taxon>Eukaryota</taxon>
        <taxon>Metazoa</taxon>
        <taxon>Ecdysozoa</taxon>
        <taxon>Arthropoda</taxon>
        <taxon>Hexapoda</taxon>
        <taxon>Insecta</taxon>
        <taxon>Pterygota</taxon>
        <taxon>Neoptera</taxon>
        <taxon>Paraneoptera</taxon>
        <taxon>Hemiptera</taxon>
        <taxon>Heteroptera</taxon>
        <taxon>Panheteroptera</taxon>
        <taxon>Cimicomorpha</taxon>
        <taxon>Miridae</taxon>
        <taxon>Dicyphina</taxon>
        <taxon>Nesidiocoris</taxon>
    </lineage>
</organism>
<dbReference type="PANTHER" id="PTHR10165:SF197">
    <property type="entry name" value="FI04477P-RELATED"/>
    <property type="match status" value="1"/>
</dbReference>
<dbReference type="PANTHER" id="PTHR10165">
    <property type="entry name" value="LIPID PHOSPHATE PHOSPHATASE"/>
    <property type="match status" value="1"/>
</dbReference>